<name>A5Z9R1_9FIRM</name>
<dbReference type="EMBL" id="AAVL02000037">
    <property type="protein sequence ID" value="EDM50505.1"/>
    <property type="molecule type" value="Genomic_DNA"/>
</dbReference>
<gene>
    <name evidence="1" type="ORF">EUBVEN_02457</name>
</gene>
<protein>
    <submittedName>
        <fullName evidence="1">Uncharacterized protein</fullName>
    </submittedName>
</protein>
<proteinExistence type="predicted"/>
<dbReference type="STRING" id="411463.EUBVEN_02457"/>
<accession>A5Z9R1</accession>
<evidence type="ECO:0000313" key="1">
    <source>
        <dbReference type="EMBL" id="EDM50505.1"/>
    </source>
</evidence>
<dbReference type="AlphaFoldDB" id="A5Z9R1"/>
<reference evidence="1 2" key="2">
    <citation type="submission" date="2007-04" db="EMBL/GenBank/DDBJ databases">
        <title>Draft genome sequence of Eubacterium ventriosum (ATCC 27560).</title>
        <authorList>
            <person name="Sudarsanam P."/>
            <person name="Ley R."/>
            <person name="Guruge J."/>
            <person name="Turnbaugh P.J."/>
            <person name="Mahowald M."/>
            <person name="Liep D."/>
            <person name="Gordon J."/>
        </authorList>
    </citation>
    <scope>NUCLEOTIDE SEQUENCE [LARGE SCALE GENOMIC DNA]</scope>
    <source>
        <strain evidence="1 2">ATCC 27560</strain>
    </source>
</reference>
<evidence type="ECO:0000313" key="2">
    <source>
        <dbReference type="Proteomes" id="UP000006000"/>
    </source>
</evidence>
<comment type="caution">
    <text evidence="1">The sequence shown here is derived from an EMBL/GenBank/DDBJ whole genome shotgun (WGS) entry which is preliminary data.</text>
</comment>
<dbReference type="RefSeq" id="WP_005363971.1">
    <property type="nucleotide sequence ID" value="NZ_DS264286.1"/>
</dbReference>
<organism evidence="1 2">
    <name type="scientific">Eubacterium ventriosum ATCC 27560</name>
    <dbReference type="NCBI Taxonomy" id="411463"/>
    <lineage>
        <taxon>Bacteria</taxon>
        <taxon>Bacillati</taxon>
        <taxon>Bacillota</taxon>
        <taxon>Clostridia</taxon>
        <taxon>Eubacteriales</taxon>
        <taxon>Eubacteriaceae</taxon>
        <taxon>Eubacterium</taxon>
    </lineage>
</organism>
<reference evidence="1 2" key="1">
    <citation type="submission" date="2007-03" db="EMBL/GenBank/DDBJ databases">
        <authorList>
            <person name="Fulton L."/>
            <person name="Clifton S."/>
            <person name="Fulton B."/>
            <person name="Xu J."/>
            <person name="Minx P."/>
            <person name="Pepin K.H."/>
            <person name="Johnson M."/>
            <person name="Thiruvilangam P."/>
            <person name="Bhonagiri V."/>
            <person name="Nash W.E."/>
            <person name="Mardis E.R."/>
            <person name="Wilson R.K."/>
        </authorList>
    </citation>
    <scope>NUCLEOTIDE SEQUENCE [LARGE SCALE GENOMIC DNA]</scope>
    <source>
        <strain evidence="1 2">ATCC 27560</strain>
    </source>
</reference>
<dbReference type="Proteomes" id="UP000006000">
    <property type="component" value="Unassembled WGS sequence"/>
</dbReference>
<dbReference type="HOGENOM" id="CLU_2287315_0_0_9"/>
<sequence>MEDYDLDTEKIKKSMESGMRTLENGFQKLSNDVKNEEGVFGKLFSKSISFLQEGNAKYEDAYYEAMNMSDKMLMRRYKNSSGFKRTGYAKALRERGLLKDK</sequence>